<keyword evidence="11" id="KW-1185">Reference proteome</keyword>
<evidence type="ECO:0000256" key="2">
    <source>
        <dbReference type="ARBA" id="ARBA00022448"/>
    </source>
</evidence>
<dbReference type="PANTHER" id="PTHR48021:SF46">
    <property type="entry name" value="MAJOR FACILITATOR SUPERFAMILY (MFS) PROFILE DOMAIN-CONTAINING PROTEIN"/>
    <property type="match status" value="1"/>
</dbReference>
<dbReference type="PROSITE" id="PS50850">
    <property type="entry name" value="MFS"/>
    <property type="match status" value="1"/>
</dbReference>
<dbReference type="InterPro" id="IPR005828">
    <property type="entry name" value="MFS_sugar_transport-like"/>
</dbReference>
<dbReference type="GO" id="GO:0022857">
    <property type="term" value="F:transmembrane transporter activity"/>
    <property type="evidence" value="ECO:0007669"/>
    <property type="project" value="InterPro"/>
</dbReference>
<feature type="transmembrane region" description="Helical" evidence="8">
    <location>
        <begin position="12"/>
        <end position="33"/>
    </location>
</feature>
<feature type="transmembrane region" description="Helical" evidence="8">
    <location>
        <begin position="363"/>
        <end position="385"/>
    </location>
</feature>
<keyword evidence="6 8" id="KW-1133">Transmembrane helix</keyword>
<name>A0A9P0AP25_BEMTA</name>
<feature type="transmembrane region" description="Helical" evidence="8">
    <location>
        <begin position="112"/>
        <end position="134"/>
    </location>
</feature>
<dbReference type="Pfam" id="PF00083">
    <property type="entry name" value="Sugar_tr"/>
    <property type="match status" value="1"/>
</dbReference>
<keyword evidence="7 8" id="KW-0472">Membrane</keyword>
<sequence length="472" mass="51424">MFKSSWLQQNEGYARQLLVCCSVSILPFVYGLLEMWPSLSIERVLDGAAGFPVSEAEISVIVTMPTLAEAITPLALGFVLVNVGRKTNLLLNAIVYILAWVLITFAECPLYLVVAHFIAGFGSAIVLIIGPIFLSEIADKSNRGALVSIYITAVSVGQIFFTGIGIYISYYVLNWIALVLAVLALLCLVAFVTESPYWFMIRRDDKKAEESFRYYRNPTAGEGEEQVKAALAEVRATVETEMLSASSYREMFGNPSNIQASIIVIALSVFQGACGIIAILTYASTTLPKYDGFWQPNPTIAVVSILNLVTNIISVGLIDTLGRKPLTILSNGGNALGTAIVAFYYVIDEYTDYDTTDIKWVPYIGLLVFISFYGLAMATIPHLLAGELFPANVRYQANVISTICFAGSCAFFNYIYLGVCHSVGVSVMFGLFTLFNVAATVFSCVYVFETKNLTLAEIQLLAAGKAQQRGAA</sequence>
<dbReference type="PANTHER" id="PTHR48021">
    <property type="match status" value="1"/>
</dbReference>
<reference evidence="10" key="1">
    <citation type="submission" date="2021-12" db="EMBL/GenBank/DDBJ databases">
        <authorList>
            <person name="King R."/>
        </authorList>
    </citation>
    <scope>NUCLEOTIDE SEQUENCE</scope>
</reference>
<dbReference type="FunFam" id="1.20.1250.20:FF:000218">
    <property type="entry name" value="facilitated trehalose transporter Tret1"/>
    <property type="match status" value="1"/>
</dbReference>
<feature type="transmembrane region" description="Helical" evidence="8">
    <location>
        <begin position="397"/>
        <end position="417"/>
    </location>
</feature>
<keyword evidence="3" id="KW-1003">Cell membrane</keyword>
<dbReference type="Gene3D" id="1.20.1250.20">
    <property type="entry name" value="MFS general substrate transporter like domains"/>
    <property type="match status" value="1"/>
</dbReference>
<proteinExistence type="predicted"/>
<feature type="transmembrane region" description="Helical" evidence="8">
    <location>
        <begin position="328"/>
        <end position="347"/>
    </location>
</feature>
<dbReference type="Proteomes" id="UP001152759">
    <property type="component" value="Chromosome 8"/>
</dbReference>
<protein>
    <recommendedName>
        <fullName evidence="9">Major facilitator superfamily (MFS) profile domain-containing protein</fullName>
    </recommendedName>
</protein>
<evidence type="ECO:0000256" key="6">
    <source>
        <dbReference type="ARBA" id="ARBA00022989"/>
    </source>
</evidence>
<evidence type="ECO:0000256" key="8">
    <source>
        <dbReference type="SAM" id="Phobius"/>
    </source>
</evidence>
<evidence type="ECO:0000256" key="3">
    <source>
        <dbReference type="ARBA" id="ARBA00022475"/>
    </source>
</evidence>
<dbReference type="EMBL" id="OU963869">
    <property type="protein sequence ID" value="CAH0394925.1"/>
    <property type="molecule type" value="Genomic_DNA"/>
</dbReference>
<feature type="transmembrane region" description="Helical" evidence="8">
    <location>
        <begin position="423"/>
        <end position="448"/>
    </location>
</feature>
<evidence type="ECO:0000256" key="1">
    <source>
        <dbReference type="ARBA" id="ARBA00004651"/>
    </source>
</evidence>
<feature type="transmembrane region" description="Helical" evidence="8">
    <location>
        <begin position="175"/>
        <end position="193"/>
    </location>
</feature>
<feature type="transmembrane region" description="Helical" evidence="8">
    <location>
        <begin position="88"/>
        <end position="106"/>
    </location>
</feature>
<dbReference type="GO" id="GO:0005886">
    <property type="term" value="C:plasma membrane"/>
    <property type="evidence" value="ECO:0007669"/>
    <property type="project" value="UniProtKB-SubCell"/>
</dbReference>
<feature type="transmembrane region" description="Helical" evidence="8">
    <location>
        <begin position="58"/>
        <end position="81"/>
    </location>
</feature>
<keyword evidence="2" id="KW-0813">Transport</keyword>
<feature type="transmembrane region" description="Helical" evidence="8">
    <location>
        <begin position="258"/>
        <end position="280"/>
    </location>
</feature>
<keyword evidence="4" id="KW-0762">Sugar transport</keyword>
<dbReference type="InterPro" id="IPR050549">
    <property type="entry name" value="MFS_Trehalose_Transporter"/>
</dbReference>
<accession>A0A9P0AP25</accession>
<evidence type="ECO:0000313" key="10">
    <source>
        <dbReference type="EMBL" id="CAH0394925.1"/>
    </source>
</evidence>
<keyword evidence="5 8" id="KW-0812">Transmembrane</keyword>
<feature type="transmembrane region" description="Helical" evidence="8">
    <location>
        <begin position="300"/>
        <end position="321"/>
    </location>
</feature>
<evidence type="ECO:0000256" key="7">
    <source>
        <dbReference type="ARBA" id="ARBA00023136"/>
    </source>
</evidence>
<evidence type="ECO:0000256" key="5">
    <source>
        <dbReference type="ARBA" id="ARBA00022692"/>
    </source>
</evidence>
<gene>
    <name evidence="10" type="ORF">BEMITA_LOCUS13172</name>
</gene>
<comment type="subcellular location">
    <subcellularLocation>
        <location evidence="1">Cell membrane</location>
        <topology evidence="1">Multi-pass membrane protein</topology>
    </subcellularLocation>
</comment>
<dbReference type="AlphaFoldDB" id="A0A9P0AP25"/>
<dbReference type="SUPFAM" id="SSF103473">
    <property type="entry name" value="MFS general substrate transporter"/>
    <property type="match status" value="1"/>
</dbReference>
<dbReference type="InterPro" id="IPR036259">
    <property type="entry name" value="MFS_trans_sf"/>
</dbReference>
<organism evidence="10 11">
    <name type="scientific">Bemisia tabaci</name>
    <name type="common">Sweetpotato whitefly</name>
    <name type="synonym">Aleurodes tabaci</name>
    <dbReference type="NCBI Taxonomy" id="7038"/>
    <lineage>
        <taxon>Eukaryota</taxon>
        <taxon>Metazoa</taxon>
        <taxon>Ecdysozoa</taxon>
        <taxon>Arthropoda</taxon>
        <taxon>Hexapoda</taxon>
        <taxon>Insecta</taxon>
        <taxon>Pterygota</taxon>
        <taxon>Neoptera</taxon>
        <taxon>Paraneoptera</taxon>
        <taxon>Hemiptera</taxon>
        <taxon>Sternorrhyncha</taxon>
        <taxon>Aleyrodoidea</taxon>
        <taxon>Aleyrodidae</taxon>
        <taxon>Aleyrodinae</taxon>
        <taxon>Bemisia</taxon>
    </lineage>
</organism>
<feature type="domain" description="Major facilitator superfamily (MFS) profile" evidence="9">
    <location>
        <begin position="17"/>
        <end position="451"/>
    </location>
</feature>
<evidence type="ECO:0000256" key="4">
    <source>
        <dbReference type="ARBA" id="ARBA00022597"/>
    </source>
</evidence>
<evidence type="ECO:0000313" key="11">
    <source>
        <dbReference type="Proteomes" id="UP001152759"/>
    </source>
</evidence>
<evidence type="ECO:0000259" key="9">
    <source>
        <dbReference type="PROSITE" id="PS50850"/>
    </source>
</evidence>
<feature type="transmembrane region" description="Helical" evidence="8">
    <location>
        <begin position="146"/>
        <end position="169"/>
    </location>
</feature>
<dbReference type="InterPro" id="IPR020846">
    <property type="entry name" value="MFS_dom"/>
</dbReference>